<keyword evidence="1" id="KW-0547">Nucleotide-binding</keyword>
<name>A0ABN6DXN3_9BACT</name>
<dbReference type="Gene3D" id="3.30.428.10">
    <property type="entry name" value="HIT-like"/>
    <property type="match status" value="1"/>
</dbReference>
<dbReference type="Pfam" id="PF01230">
    <property type="entry name" value="HIT"/>
    <property type="match status" value="1"/>
</dbReference>
<organism evidence="4 5">
    <name type="scientific">Desulfuromonas versatilis</name>
    <dbReference type="NCBI Taxonomy" id="2802975"/>
    <lineage>
        <taxon>Bacteria</taxon>
        <taxon>Pseudomonadati</taxon>
        <taxon>Thermodesulfobacteriota</taxon>
        <taxon>Desulfuromonadia</taxon>
        <taxon>Desulfuromonadales</taxon>
        <taxon>Desulfuromonadaceae</taxon>
        <taxon>Desulfuromonas</taxon>
    </lineage>
</organism>
<evidence type="ECO:0000313" key="5">
    <source>
        <dbReference type="Proteomes" id="UP001319827"/>
    </source>
</evidence>
<dbReference type="Proteomes" id="UP001319827">
    <property type="component" value="Chromosome"/>
</dbReference>
<evidence type="ECO:0000313" key="4">
    <source>
        <dbReference type="EMBL" id="BCR04800.1"/>
    </source>
</evidence>
<feature type="short sequence motif" description="Histidine triad motif" evidence="2">
    <location>
        <begin position="119"/>
        <end position="123"/>
    </location>
</feature>
<reference evidence="4 5" key="1">
    <citation type="journal article" date="2016" name="C (Basel)">
        <title>Selective Growth of and Electricity Production by Marine Exoelectrogenic Bacteria in Self-Aggregated Hydrogel of Microbially Reduced Graphene Oxide.</title>
        <authorList>
            <person name="Yoshida N."/>
            <person name="Goto Y."/>
            <person name="Miyata Y."/>
        </authorList>
    </citation>
    <scope>NUCLEOTIDE SEQUENCE [LARGE SCALE GENOMIC DNA]</scope>
    <source>
        <strain evidence="4 5">NIT-T3</strain>
    </source>
</reference>
<dbReference type="InterPro" id="IPR052908">
    <property type="entry name" value="AP-4-A_phosphorylase"/>
</dbReference>
<reference evidence="4 5" key="2">
    <citation type="journal article" date="2021" name="Int. J. Syst. Evol. Microbiol.">
        <title>Isolation and Polyphasic Characterization of Desulfuromonas versatilis sp. Nov., an Electrogenic Bacteria Capable of Versatile Metabolism Isolated from a Graphene Oxide-Reducing Enrichment Culture.</title>
        <authorList>
            <person name="Xie L."/>
            <person name="Yoshida N."/>
            <person name="Ishii S."/>
            <person name="Meng L."/>
        </authorList>
    </citation>
    <scope>NUCLEOTIDE SEQUENCE [LARGE SCALE GENOMIC DNA]</scope>
    <source>
        <strain evidence="4 5">NIT-T3</strain>
    </source>
</reference>
<dbReference type="PANTHER" id="PTHR42997:SF1">
    <property type="entry name" value="AP-4-A PHOSPHORYLASE"/>
    <property type="match status" value="1"/>
</dbReference>
<dbReference type="PANTHER" id="PTHR42997">
    <property type="entry name" value="HIT FAMILY HYDROLASE"/>
    <property type="match status" value="1"/>
</dbReference>
<proteinExistence type="predicted"/>
<sequence length="164" mass="18663">MKHLWAPWRMEYIQGDGSPEAGCIFCVRDLAGEDEKRLILARGEHAFVIMNKFPYTNGHLMVAPYRHTAELGELSEAEILEMHRMLAFSQRALTQCMAPQGFNIGLNLGRTAGAGIEDHLHMHLVPRWNGDTNFMPVFADVRVIPQHLEATYRHLSRCFSSWGT</sequence>
<dbReference type="PROSITE" id="PS51084">
    <property type="entry name" value="HIT_2"/>
    <property type="match status" value="1"/>
</dbReference>
<dbReference type="RefSeq" id="WP_221252249.1">
    <property type="nucleotide sequence ID" value="NZ_AP024355.1"/>
</dbReference>
<gene>
    <name evidence="4" type="ORF">DESUT3_18690</name>
</gene>
<keyword evidence="4" id="KW-0378">Hydrolase</keyword>
<dbReference type="CDD" id="cd01275">
    <property type="entry name" value="FHIT"/>
    <property type="match status" value="1"/>
</dbReference>
<evidence type="ECO:0000256" key="2">
    <source>
        <dbReference type="PROSITE-ProRule" id="PRU00464"/>
    </source>
</evidence>
<dbReference type="GO" id="GO:0016787">
    <property type="term" value="F:hydrolase activity"/>
    <property type="evidence" value="ECO:0007669"/>
    <property type="project" value="UniProtKB-KW"/>
</dbReference>
<keyword evidence="5" id="KW-1185">Reference proteome</keyword>
<dbReference type="InterPro" id="IPR036265">
    <property type="entry name" value="HIT-like_sf"/>
</dbReference>
<evidence type="ECO:0000259" key="3">
    <source>
        <dbReference type="PROSITE" id="PS51084"/>
    </source>
</evidence>
<accession>A0ABN6DXN3</accession>
<feature type="domain" description="HIT" evidence="3">
    <location>
        <begin position="25"/>
        <end position="134"/>
    </location>
</feature>
<evidence type="ECO:0000256" key="1">
    <source>
        <dbReference type="ARBA" id="ARBA00022741"/>
    </source>
</evidence>
<dbReference type="EMBL" id="AP024355">
    <property type="protein sequence ID" value="BCR04800.1"/>
    <property type="molecule type" value="Genomic_DNA"/>
</dbReference>
<dbReference type="InterPro" id="IPR039383">
    <property type="entry name" value="FHIT"/>
</dbReference>
<dbReference type="InterPro" id="IPR011146">
    <property type="entry name" value="HIT-like"/>
</dbReference>
<dbReference type="SUPFAM" id="SSF54197">
    <property type="entry name" value="HIT-like"/>
    <property type="match status" value="1"/>
</dbReference>
<protein>
    <submittedName>
        <fullName evidence="4">HIT family hydrolase</fullName>
    </submittedName>
</protein>